<accession>A0A6A7A7Q1</accession>
<feature type="chain" id="PRO_5025470361" description="Hydrophobin" evidence="1">
    <location>
        <begin position="21"/>
        <end position="103"/>
    </location>
</feature>
<organism evidence="2 3">
    <name type="scientific">Ophiobolus disseminans</name>
    <dbReference type="NCBI Taxonomy" id="1469910"/>
    <lineage>
        <taxon>Eukaryota</taxon>
        <taxon>Fungi</taxon>
        <taxon>Dikarya</taxon>
        <taxon>Ascomycota</taxon>
        <taxon>Pezizomycotina</taxon>
        <taxon>Dothideomycetes</taxon>
        <taxon>Pleosporomycetidae</taxon>
        <taxon>Pleosporales</taxon>
        <taxon>Pleosporineae</taxon>
        <taxon>Phaeosphaeriaceae</taxon>
        <taxon>Ophiobolus</taxon>
    </lineage>
</organism>
<protein>
    <recommendedName>
        <fullName evidence="4">Hydrophobin</fullName>
    </recommendedName>
</protein>
<dbReference type="AlphaFoldDB" id="A0A6A7A7Q1"/>
<name>A0A6A7A7Q1_9PLEO</name>
<proteinExistence type="predicted"/>
<keyword evidence="1" id="KW-0732">Signal</keyword>
<feature type="signal peptide" evidence="1">
    <location>
        <begin position="1"/>
        <end position="20"/>
    </location>
</feature>
<dbReference type="Proteomes" id="UP000799424">
    <property type="component" value="Unassembled WGS sequence"/>
</dbReference>
<dbReference type="EMBL" id="MU006222">
    <property type="protein sequence ID" value="KAF2828769.1"/>
    <property type="molecule type" value="Genomic_DNA"/>
</dbReference>
<evidence type="ECO:0000256" key="1">
    <source>
        <dbReference type="SAM" id="SignalP"/>
    </source>
</evidence>
<gene>
    <name evidence="2" type="ORF">CC86DRAFT_404658</name>
</gene>
<keyword evidence="3" id="KW-1185">Reference proteome</keyword>
<reference evidence="2" key="1">
    <citation type="journal article" date="2020" name="Stud. Mycol.">
        <title>101 Dothideomycetes genomes: a test case for predicting lifestyles and emergence of pathogens.</title>
        <authorList>
            <person name="Haridas S."/>
            <person name="Albert R."/>
            <person name="Binder M."/>
            <person name="Bloem J."/>
            <person name="Labutti K."/>
            <person name="Salamov A."/>
            <person name="Andreopoulos B."/>
            <person name="Baker S."/>
            <person name="Barry K."/>
            <person name="Bills G."/>
            <person name="Bluhm B."/>
            <person name="Cannon C."/>
            <person name="Castanera R."/>
            <person name="Culley D."/>
            <person name="Daum C."/>
            <person name="Ezra D."/>
            <person name="Gonzalez J."/>
            <person name="Henrissat B."/>
            <person name="Kuo A."/>
            <person name="Liang C."/>
            <person name="Lipzen A."/>
            <person name="Lutzoni F."/>
            <person name="Magnuson J."/>
            <person name="Mondo S."/>
            <person name="Nolan M."/>
            <person name="Ohm R."/>
            <person name="Pangilinan J."/>
            <person name="Park H.-J."/>
            <person name="Ramirez L."/>
            <person name="Alfaro M."/>
            <person name="Sun H."/>
            <person name="Tritt A."/>
            <person name="Yoshinaga Y."/>
            <person name="Zwiers L.-H."/>
            <person name="Turgeon B."/>
            <person name="Goodwin S."/>
            <person name="Spatafora J."/>
            <person name="Crous P."/>
            <person name="Grigoriev I."/>
        </authorList>
    </citation>
    <scope>NUCLEOTIDE SEQUENCE</scope>
    <source>
        <strain evidence="2">CBS 113818</strain>
    </source>
</reference>
<evidence type="ECO:0008006" key="4">
    <source>
        <dbReference type="Google" id="ProtNLM"/>
    </source>
</evidence>
<evidence type="ECO:0000313" key="3">
    <source>
        <dbReference type="Proteomes" id="UP000799424"/>
    </source>
</evidence>
<sequence length="103" mass="11086">MYFPPTPALLLALLATHSTAITIQAAINRCGRPNIVFENAGGSLTCCPKLPVLGGRLCVSPTRFGDVERELGELCTGGRVVQCCKSFANLPDTVRWYDECIDA</sequence>
<evidence type="ECO:0000313" key="2">
    <source>
        <dbReference type="EMBL" id="KAF2828769.1"/>
    </source>
</evidence>